<dbReference type="GO" id="GO:0032259">
    <property type="term" value="P:methylation"/>
    <property type="evidence" value="ECO:0007669"/>
    <property type="project" value="UniProtKB-KW"/>
</dbReference>
<dbReference type="PROSITE" id="PS01131">
    <property type="entry name" value="RRNA_A_DIMETH"/>
    <property type="match status" value="1"/>
</dbReference>
<evidence type="ECO:0000256" key="2">
    <source>
        <dbReference type="ARBA" id="ARBA00022679"/>
    </source>
</evidence>
<keyword evidence="2 5" id="KW-0808">Transferase</keyword>
<feature type="binding site" evidence="5">
    <location>
        <position position="65"/>
    </location>
    <ligand>
        <name>S-adenosyl-L-methionine</name>
        <dbReference type="ChEBI" id="CHEBI:59789"/>
    </ligand>
</feature>
<dbReference type="InterPro" id="IPR020598">
    <property type="entry name" value="rRNA_Ade_methylase_Trfase_N"/>
</dbReference>
<dbReference type="SMART" id="SM00650">
    <property type="entry name" value="rADc"/>
    <property type="match status" value="1"/>
</dbReference>
<keyword evidence="4 5" id="KW-0694">RNA-binding</keyword>
<name>A0ABV8DN03_9NOCA</name>
<dbReference type="GO" id="GO:0008168">
    <property type="term" value="F:methyltransferase activity"/>
    <property type="evidence" value="ECO:0007669"/>
    <property type="project" value="UniProtKB-KW"/>
</dbReference>
<feature type="domain" description="Ribosomal RNA adenine methylase transferase N-terminal" evidence="6">
    <location>
        <begin position="24"/>
        <end position="188"/>
    </location>
</feature>
<dbReference type="Gene3D" id="3.40.50.150">
    <property type="entry name" value="Vaccinia Virus protein VP39"/>
    <property type="match status" value="1"/>
</dbReference>
<dbReference type="NCBIfam" id="NF000499">
    <property type="entry name" value="Erm23S_rRNA_broad"/>
    <property type="match status" value="1"/>
</dbReference>
<comment type="similarity">
    <text evidence="5">Belongs to the class I-like SAM-binding methyltransferase superfamily. rRNA adenine N(6)-methyltransferase family.</text>
</comment>
<protein>
    <submittedName>
        <fullName evidence="7">23S ribosomal RNA methyltransferase Erm</fullName>
    </submittedName>
</protein>
<feature type="binding site" evidence="5">
    <location>
        <position position="106"/>
    </location>
    <ligand>
        <name>S-adenosyl-L-methionine</name>
        <dbReference type="ChEBI" id="CHEBI:59789"/>
    </ligand>
</feature>
<evidence type="ECO:0000256" key="3">
    <source>
        <dbReference type="ARBA" id="ARBA00022691"/>
    </source>
</evidence>
<dbReference type="PROSITE" id="PS51689">
    <property type="entry name" value="SAM_RNA_A_N6_MT"/>
    <property type="match status" value="1"/>
</dbReference>
<sequence>MPRHSRPARVRARLSQNFLVDPAAVRAIVRAAELTPADLVLEPGPGAGALTRALLRAAGRVHAYELDPHHAEQLRARYRDHPRITIEHSDFRAVQPPDEPFTVVANIPFAASTDILRWCLTAPALTSATLLTQREFARKHSGDYGRWSRLAITHWPQTALALGPRVGRNSFHPVPAVDAAVLLVRRRGQPLLPAASLASYRRLVHLGFAGTGGSFGASLAREHPRVKVRSACGTAELDPDTPVGLVTPAQWLTVFRAL</sequence>
<dbReference type="InterPro" id="IPR020596">
    <property type="entry name" value="rRNA_Ade_Mease_Trfase_CS"/>
</dbReference>
<gene>
    <name evidence="7" type="primary">erm</name>
    <name evidence="7" type="ORF">ACFO0B_05480</name>
</gene>
<keyword evidence="3 5" id="KW-0949">S-adenosyl-L-methionine</keyword>
<proteinExistence type="inferred from homology"/>
<organism evidence="7 8">
    <name type="scientific">Nocardia jiangsuensis</name>
    <dbReference type="NCBI Taxonomy" id="1691563"/>
    <lineage>
        <taxon>Bacteria</taxon>
        <taxon>Bacillati</taxon>
        <taxon>Actinomycetota</taxon>
        <taxon>Actinomycetes</taxon>
        <taxon>Mycobacteriales</taxon>
        <taxon>Nocardiaceae</taxon>
        <taxon>Nocardia</taxon>
    </lineage>
</organism>
<evidence type="ECO:0000259" key="6">
    <source>
        <dbReference type="SMART" id="SM00650"/>
    </source>
</evidence>
<reference evidence="8" key="1">
    <citation type="journal article" date="2019" name="Int. J. Syst. Evol. Microbiol.">
        <title>The Global Catalogue of Microorganisms (GCM) 10K type strain sequencing project: providing services to taxonomists for standard genome sequencing and annotation.</title>
        <authorList>
            <consortium name="The Broad Institute Genomics Platform"/>
            <consortium name="The Broad Institute Genome Sequencing Center for Infectious Disease"/>
            <person name="Wu L."/>
            <person name="Ma J."/>
        </authorList>
    </citation>
    <scope>NUCLEOTIDE SEQUENCE [LARGE SCALE GENOMIC DNA]</scope>
    <source>
        <strain evidence="8">CGMCC 4.7330</strain>
    </source>
</reference>
<evidence type="ECO:0000256" key="5">
    <source>
        <dbReference type="PROSITE-ProRule" id="PRU01026"/>
    </source>
</evidence>
<dbReference type="PANTHER" id="PTHR11727">
    <property type="entry name" value="DIMETHYLADENOSINE TRANSFERASE"/>
    <property type="match status" value="1"/>
</dbReference>
<evidence type="ECO:0000313" key="8">
    <source>
        <dbReference type="Proteomes" id="UP001595696"/>
    </source>
</evidence>
<dbReference type="CDD" id="cd02440">
    <property type="entry name" value="AdoMet_MTases"/>
    <property type="match status" value="1"/>
</dbReference>
<feature type="binding site" evidence="5">
    <location>
        <position position="19"/>
    </location>
    <ligand>
        <name>S-adenosyl-L-methionine</name>
        <dbReference type="ChEBI" id="CHEBI:59789"/>
    </ligand>
</feature>
<dbReference type="InterPro" id="IPR001737">
    <property type="entry name" value="KsgA/Erm"/>
</dbReference>
<feature type="binding site" evidence="5">
    <location>
        <position position="44"/>
    </location>
    <ligand>
        <name>S-adenosyl-L-methionine</name>
        <dbReference type="ChEBI" id="CHEBI:59789"/>
    </ligand>
</feature>
<dbReference type="Pfam" id="PF00398">
    <property type="entry name" value="RrnaAD"/>
    <property type="match status" value="1"/>
</dbReference>
<feature type="binding site" evidence="5">
    <location>
        <position position="17"/>
    </location>
    <ligand>
        <name>S-adenosyl-L-methionine</name>
        <dbReference type="ChEBI" id="CHEBI:59789"/>
    </ligand>
</feature>
<evidence type="ECO:0000313" key="7">
    <source>
        <dbReference type="EMBL" id="MFC3961438.1"/>
    </source>
</evidence>
<dbReference type="RefSeq" id="WP_378611192.1">
    <property type="nucleotide sequence ID" value="NZ_JBHSAX010000005.1"/>
</dbReference>
<dbReference type="SUPFAM" id="SSF53335">
    <property type="entry name" value="S-adenosyl-L-methionine-dependent methyltransferases"/>
    <property type="match status" value="1"/>
</dbReference>
<dbReference type="Proteomes" id="UP001595696">
    <property type="component" value="Unassembled WGS sequence"/>
</dbReference>
<feature type="binding site" evidence="5">
    <location>
        <position position="90"/>
    </location>
    <ligand>
        <name>S-adenosyl-L-methionine</name>
        <dbReference type="ChEBI" id="CHEBI:59789"/>
    </ligand>
</feature>
<keyword evidence="1 5" id="KW-0489">Methyltransferase</keyword>
<keyword evidence="8" id="KW-1185">Reference proteome</keyword>
<dbReference type="EMBL" id="JBHSAX010000005">
    <property type="protein sequence ID" value="MFC3961438.1"/>
    <property type="molecule type" value="Genomic_DNA"/>
</dbReference>
<evidence type="ECO:0000256" key="4">
    <source>
        <dbReference type="ARBA" id="ARBA00022884"/>
    </source>
</evidence>
<dbReference type="InterPro" id="IPR029063">
    <property type="entry name" value="SAM-dependent_MTases_sf"/>
</dbReference>
<accession>A0ABV8DN03</accession>
<dbReference type="PANTHER" id="PTHR11727:SF7">
    <property type="entry name" value="DIMETHYLADENOSINE TRANSFERASE-RELATED"/>
    <property type="match status" value="1"/>
</dbReference>
<evidence type="ECO:0000256" key="1">
    <source>
        <dbReference type="ARBA" id="ARBA00022603"/>
    </source>
</evidence>
<comment type="caution">
    <text evidence="7">The sequence shown here is derived from an EMBL/GenBank/DDBJ whole genome shotgun (WGS) entry which is preliminary data.</text>
</comment>